<organism evidence="1">
    <name type="scientific">metagenome</name>
    <dbReference type="NCBI Taxonomy" id="256318"/>
    <lineage>
        <taxon>unclassified sequences</taxon>
        <taxon>metagenomes</taxon>
    </lineage>
</organism>
<proteinExistence type="predicted"/>
<dbReference type="EMBL" id="CZKB01000025">
    <property type="protein sequence ID" value="CUR61892.1"/>
    <property type="molecule type" value="Genomic_DNA"/>
</dbReference>
<dbReference type="AlphaFoldDB" id="A0A2P2CL26"/>
<evidence type="ECO:0000313" key="1">
    <source>
        <dbReference type="EMBL" id="CUR61892.1"/>
    </source>
</evidence>
<protein>
    <recommendedName>
        <fullName evidence="2">Aminoglycoside phosphotransferase</fullName>
    </recommendedName>
</protein>
<reference evidence="1" key="1">
    <citation type="submission" date="2015-08" db="EMBL/GenBank/DDBJ databases">
        <authorList>
            <person name="Babu N.S."/>
            <person name="Beckwith C.J."/>
            <person name="Beseler K.G."/>
            <person name="Brison A."/>
            <person name="Carone J.V."/>
            <person name="Caskin T.P."/>
            <person name="Diamond M."/>
            <person name="Durham M.E."/>
            <person name="Foxe J.M."/>
            <person name="Go M."/>
            <person name="Henderson B.A."/>
            <person name="Jones I.B."/>
            <person name="McGettigan J.A."/>
            <person name="Micheletti S.J."/>
            <person name="Nasrallah M.E."/>
            <person name="Ortiz D."/>
            <person name="Piller C.R."/>
            <person name="Privatt S.R."/>
            <person name="Schneider S.L."/>
            <person name="Sharp S."/>
            <person name="Smith T.C."/>
            <person name="Stanton J.D."/>
            <person name="Ullery H.E."/>
            <person name="Wilson R.J."/>
            <person name="Serrano M.G."/>
            <person name="Buck G."/>
            <person name="Lee V."/>
            <person name="Wang Y."/>
            <person name="Carvalho R."/>
            <person name="Voegtly L."/>
            <person name="Shi R."/>
            <person name="Duckworth R."/>
            <person name="Johnson A."/>
            <person name="Loviza R."/>
            <person name="Walstead R."/>
            <person name="Shah Z."/>
            <person name="Kiflezghi M."/>
            <person name="Wade K."/>
            <person name="Ball S.L."/>
            <person name="Bradley K.W."/>
            <person name="Asai D.J."/>
            <person name="Bowman C.A."/>
            <person name="Russell D.A."/>
            <person name="Pope W.H."/>
            <person name="Jacobs-Sera D."/>
            <person name="Hendrix R.W."/>
            <person name="Hatfull G.F."/>
        </authorList>
    </citation>
    <scope>NUCLEOTIDE SEQUENCE</scope>
</reference>
<dbReference type="InterPro" id="IPR011009">
    <property type="entry name" value="Kinase-like_dom_sf"/>
</dbReference>
<evidence type="ECO:0008006" key="2">
    <source>
        <dbReference type="Google" id="ProtNLM"/>
    </source>
</evidence>
<dbReference type="SUPFAM" id="SSF56112">
    <property type="entry name" value="Protein kinase-like (PK-like)"/>
    <property type="match status" value="1"/>
</dbReference>
<gene>
    <name evidence="1" type="ORF">NOCA150192</name>
</gene>
<sequence length="268" mass="28957">MPDPSPPPDRVLDLFAAEGVLERLDGGQGTSWRAGDLVLSPGHHESEAWLAPVQARLAVRLDEQSPRAVRLALPVPARDGSLTMDGWAATRYEPGTTPCRDLRVLRATAHLLHAHLASAVPTRPEQLDTRDDRWAAADRQAYDADAALLAAHDRPEPGLPELVERLVAGLEPVDLGREQLVHADLAGNVLLDATGVPLVIDLSPAWRSPLWAEAVCVLDAVLWLGAPGGALDEWRSGPERQAMLRAALFRVLSDQPCDVERYAALGLV</sequence>
<name>A0A2P2CL26_9ZZZZ</name>
<accession>A0A2P2CL26</accession>